<comment type="caution">
    <text evidence="2">The sequence shown here is derived from an EMBL/GenBank/DDBJ whole genome shotgun (WGS) entry which is preliminary data.</text>
</comment>
<feature type="compositionally biased region" description="Polar residues" evidence="1">
    <location>
        <begin position="282"/>
        <end position="292"/>
    </location>
</feature>
<reference evidence="2" key="1">
    <citation type="submission" date="2020-09" db="EMBL/GenBank/DDBJ databases">
        <title>Genome-Enabled Discovery of Anthraquinone Biosynthesis in Senna tora.</title>
        <authorList>
            <person name="Kang S.-H."/>
            <person name="Pandey R.P."/>
            <person name="Lee C.-M."/>
            <person name="Sim J.-S."/>
            <person name="Jeong J.-T."/>
            <person name="Choi B.-S."/>
            <person name="Jung M."/>
            <person name="Ginzburg D."/>
            <person name="Zhao K."/>
            <person name="Won S.Y."/>
            <person name="Oh T.-J."/>
            <person name="Yu Y."/>
            <person name="Kim N.-H."/>
            <person name="Lee O.R."/>
            <person name="Lee T.-H."/>
            <person name="Bashyal P."/>
            <person name="Kim T.-S."/>
            <person name="Lee W.-H."/>
            <person name="Kawkins C."/>
            <person name="Kim C.-K."/>
            <person name="Kim J.S."/>
            <person name="Ahn B.O."/>
            <person name="Rhee S.Y."/>
            <person name="Sohng J.K."/>
        </authorList>
    </citation>
    <scope>NUCLEOTIDE SEQUENCE</scope>
    <source>
        <tissue evidence="2">Leaf</tissue>
    </source>
</reference>
<sequence>MGFVGENREKPDKKGNRKLQVGLHSEYGYARSLAQFASHLGPVAWKIASKKIERCLPQSIKFGPGWVGENDVTLRIPVAQPSPAPVLSSRLQHFADHSSSGSVELKNDKISEKPKGNISSEKQVPSTHLPLDGHPTNPIPSCFIPSSSSFVPTRASQRIAEKAEPNGRLSSPMESDLENSNNTATRPMINGFNVESHMGKLHGESQPAGINRGSSLMIDTLSRSNSNFVHSGPANSINSDDVKLPEKSNISSSSTSTNSRNESLLKSMLGFHSPSYWQSYQKSIPGLPSQQKPDPIPPDLNIRFQAPGSPNTSRVDSTPDLALQL</sequence>
<feature type="compositionally biased region" description="Polar residues" evidence="1">
    <location>
        <begin position="168"/>
        <end position="182"/>
    </location>
</feature>
<accession>A0A834XBV3</accession>
<feature type="compositionally biased region" description="Low complexity" evidence="1">
    <location>
        <begin position="248"/>
        <end position="261"/>
    </location>
</feature>
<protein>
    <submittedName>
        <fullName evidence="2">Bromodomain and WD repeat-containing protein 1-like</fullName>
    </submittedName>
</protein>
<evidence type="ECO:0000256" key="1">
    <source>
        <dbReference type="SAM" id="MobiDB-lite"/>
    </source>
</evidence>
<proteinExistence type="predicted"/>
<evidence type="ECO:0000313" key="3">
    <source>
        <dbReference type="Proteomes" id="UP000634136"/>
    </source>
</evidence>
<feature type="region of interest" description="Disordered" evidence="1">
    <location>
        <begin position="227"/>
        <end position="261"/>
    </location>
</feature>
<dbReference type="EMBL" id="JAAIUW010000002">
    <property type="protein sequence ID" value="KAF7841582.1"/>
    <property type="molecule type" value="Genomic_DNA"/>
</dbReference>
<dbReference type="Proteomes" id="UP000634136">
    <property type="component" value="Unassembled WGS sequence"/>
</dbReference>
<dbReference type="PANTHER" id="PTHR22881">
    <property type="entry name" value="BROMODOMAIN CONTAINING PROTEIN"/>
    <property type="match status" value="1"/>
</dbReference>
<feature type="region of interest" description="Disordered" evidence="1">
    <location>
        <begin position="161"/>
        <end position="182"/>
    </location>
</feature>
<feature type="compositionally biased region" description="Polar residues" evidence="1">
    <location>
        <begin position="227"/>
        <end position="239"/>
    </location>
</feature>
<dbReference type="PANTHER" id="PTHR22881:SF27">
    <property type="entry name" value="BROMODOMAIN CONTAINING 7_9"/>
    <property type="match status" value="1"/>
</dbReference>
<evidence type="ECO:0000313" key="2">
    <source>
        <dbReference type="EMBL" id="KAF7841582.1"/>
    </source>
</evidence>
<dbReference type="OrthoDB" id="21449at2759"/>
<feature type="region of interest" description="Disordered" evidence="1">
    <location>
        <begin position="282"/>
        <end position="325"/>
    </location>
</feature>
<dbReference type="InterPro" id="IPR051831">
    <property type="entry name" value="Bromodomain_contain_prot"/>
</dbReference>
<name>A0A834XBV3_9FABA</name>
<gene>
    <name evidence="2" type="ORF">G2W53_003880</name>
</gene>
<dbReference type="AlphaFoldDB" id="A0A834XBV3"/>
<keyword evidence="3" id="KW-1185">Reference proteome</keyword>
<organism evidence="2 3">
    <name type="scientific">Senna tora</name>
    <dbReference type="NCBI Taxonomy" id="362788"/>
    <lineage>
        <taxon>Eukaryota</taxon>
        <taxon>Viridiplantae</taxon>
        <taxon>Streptophyta</taxon>
        <taxon>Embryophyta</taxon>
        <taxon>Tracheophyta</taxon>
        <taxon>Spermatophyta</taxon>
        <taxon>Magnoliopsida</taxon>
        <taxon>eudicotyledons</taxon>
        <taxon>Gunneridae</taxon>
        <taxon>Pentapetalae</taxon>
        <taxon>rosids</taxon>
        <taxon>fabids</taxon>
        <taxon>Fabales</taxon>
        <taxon>Fabaceae</taxon>
        <taxon>Caesalpinioideae</taxon>
        <taxon>Cassia clade</taxon>
        <taxon>Senna</taxon>
    </lineage>
</organism>